<dbReference type="Proteomes" id="UP000199577">
    <property type="component" value="Unassembled WGS sequence"/>
</dbReference>
<reference evidence="1 2" key="1">
    <citation type="submission" date="2016-10" db="EMBL/GenBank/DDBJ databases">
        <authorList>
            <person name="de Groot N.N."/>
        </authorList>
    </citation>
    <scope>NUCLEOTIDE SEQUENCE [LARGE SCALE GENOMIC DNA]</scope>
    <source>
        <strain evidence="1 2">DSM 22900</strain>
    </source>
</reference>
<organism evidence="1 2">
    <name type="scientific">Parapedobacter composti</name>
    <dbReference type="NCBI Taxonomy" id="623281"/>
    <lineage>
        <taxon>Bacteria</taxon>
        <taxon>Pseudomonadati</taxon>
        <taxon>Bacteroidota</taxon>
        <taxon>Sphingobacteriia</taxon>
        <taxon>Sphingobacteriales</taxon>
        <taxon>Sphingobacteriaceae</taxon>
        <taxon>Parapedobacter</taxon>
    </lineage>
</organism>
<evidence type="ECO:0000313" key="1">
    <source>
        <dbReference type="EMBL" id="SFC73231.1"/>
    </source>
</evidence>
<sequence>MVRLKDFPLELATPASMNFNSCMVRLKDKMVARNSALYSYFNSCMVRLKVGNCSHSSHRLLFQFLYGAIKGTHSHRQLNIVRHFNSCMVRLKG</sequence>
<keyword evidence="2" id="KW-1185">Reference proteome</keyword>
<dbReference type="STRING" id="623281.SAMN05421747_1225"/>
<gene>
    <name evidence="1" type="ORF">SAMN05421747_1225</name>
</gene>
<accession>A0A1I1LJM2</accession>
<protein>
    <submittedName>
        <fullName evidence="1">Uncharacterized protein</fullName>
    </submittedName>
</protein>
<proteinExistence type="predicted"/>
<name>A0A1I1LJM2_9SPHI</name>
<evidence type="ECO:0000313" key="2">
    <source>
        <dbReference type="Proteomes" id="UP000199577"/>
    </source>
</evidence>
<dbReference type="AlphaFoldDB" id="A0A1I1LJM2"/>
<dbReference type="EMBL" id="FOLL01000022">
    <property type="protein sequence ID" value="SFC73231.1"/>
    <property type="molecule type" value="Genomic_DNA"/>
</dbReference>